<keyword evidence="2" id="KW-0812">Transmembrane</keyword>
<dbReference type="EMBL" id="CP081966">
    <property type="protein sequence ID" value="QZP25723.1"/>
    <property type="molecule type" value="Genomic_DNA"/>
</dbReference>
<evidence type="ECO:0000313" key="3">
    <source>
        <dbReference type="EMBL" id="QZP25723.1"/>
    </source>
</evidence>
<reference evidence="3 4" key="1">
    <citation type="submission" date="2021-08" db="EMBL/GenBank/DDBJ databases">
        <title>Bactericidal Effect of Pseudomonas oryziphila sp. nov., a novel Pseudomonas Species Against Xanthomonas oryzae Reduces Disease Severity of Bacterial Leaf Streak of Rice.</title>
        <authorList>
            <person name="Yang R."/>
            <person name="Li S."/>
            <person name="Li Y."/>
            <person name="Yan Y."/>
            <person name="Fang Y."/>
            <person name="Zou L."/>
            <person name="Chen G."/>
        </authorList>
    </citation>
    <scope>NUCLEOTIDE SEQUENCE [LARGE SCALE GENOMIC DNA]</scope>
    <source>
        <strain evidence="3 4">DSM 17497</strain>
    </source>
</reference>
<keyword evidence="4" id="KW-1185">Reference proteome</keyword>
<sequence>MRAFLCAHDEINRLQKAGHYLAFIHGYTARALPHSCKEHHELLPGARTAAPPAGMQSMSIPLSERIGAMGLVDQLRHREMAIQEHLDLPRRRAEVAEGIRTYYQSHGIAFDEATVEEGVRQFFARRLEFQAPALGFTQRLLTRLAMAYRPLLKGVAYSVLLIALGLGTLFLVESGLNIRAGLSADQLAIDVQLLQMDLAAQRQRLEQSKARQSRQPVPVVADLLIKVERLLPSPSQSLNVVRPDPITRDNRAPFNARIEQAYFVLAGAQNNLAKARKRLNRVEHVYISLDRQQQLQDRLNAVPLPKADHEQLADWLNRAGEDIAKLQLEKADSTLDAVKDYLIYAAEPLTIELIDRPGIKSGVERCYENAGCSPNSTRGKSWYLIVEPFDAAGKQTWAPVTSVETGKTRWANRFGVRVSYDEYLRVRQDKLEDGHISQRLIGRKPVNSLSIHFSQSTYATPDMILEW</sequence>
<keyword evidence="2" id="KW-1133">Transmembrane helix</keyword>
<organism evidence="3 4">
    <name type="scientific">Pseudomonas mosselii</name>
    <dbReference type="NCBI Taxonomy" id="78327"/>
    <lineage>
        <taxon>Bacteria</taxon>
        <taxon>Pseudomonadati</taxon>
        <taxon>Pseudomonadota</taxon>
        <taxon>Gammaproteobacteria</taxon>
        <taxon>Pseudomonadales</taxon>
        <taxon>Pseudomonadaceae</taxon>
        <taxon>Pseudomonas</taxon>
    </lineage>
</organism>
<dbReference type="Pfam" id="PF19911">
    <property type="entry name" value="DUF6384"/>
    <property type="match status" value="2"/>
</dbReference>
<keyword evidence="1" id="KW-0175">Coiled coil</keyword>
<dbReference type="RefSeq" id="WP_155952703.1">
    <property type="nucleotide sequence ID" value="NZ_CP081966.1"/>
</dbReference>
<feature type="transmembrane region" description="Helical" evidence="2">
    <location>
        <begin position="151"/>
        <end position="172"/>
    </location>
</feature>
<gene>
    <name evidence="3" type="ORF">K5H97_23400</name>
</gene>
<proteinExistence type="predicted"/>
<dbReference type="InterPro" id="IPR045964">
    <property type="entry name" value="DUF6384"/>
</dbReference>
<evidence type="ECO:0000256" key="1">
    <source>
        <dbReference type="SAM" id="Coils"/>
    </source>
</evidence>
<protein>
    <submittedName>
        <fullName evidence="3">DUF6384 family protein</fullName>
    </submittedName>
</protein>
<keyword evidence="2" id="KW-0472">Membrane</keyword>
<feature type="coiled-coil region" evidence="1">
    <location>
        <begin position="265"/>
        <end position="292"/>
    </location>
</feature>
<dbReference type="Proteomes" id="UP000825591">
    <property type="component" value="Chromosome"/>
</dbReference>
<evidence type="ECO:0000313" key="4">
    <source>
        <dbReference type="Proteomes" id="UP000825591"/>
    </source>
</evidence>
<accession>A0ABX9AZ60</accession>
<evidence type="ECO:0000256" key="2">
    <source>
        <dbReference type="SAM" id="Phobius"/>
    </source>
</evidence>
<name>A0ABX9AZ60_9PSED</name>